<name>A0A8T0HL50_CERPU</name>
<dbReference type="Proteomes" id="UP000822688">
    <property type="component" value="Chromosome V"/>
</dbReference>
<dbReference type="AlphaFoldDB" id="A0A8T0HL50"/>
<dbReference type="EMBL" id="CM026426">
    <property type="protein sequence ID" value="KAG0571529.1"/>
    <property type="molecule type" value="Genomic_DNA"/>
</dbReference>
<feature type="signal peptide" evidence="1">
    <location>
        <begin position="1"/>
        <end position="21"/>
    </location>
</feature>
<keyword evidence="3" id="KW-1185">Reference proteome</keyword>
<proteinExistence type="predicted"/>
<evidence type="ECO:0000313" key="2">
    <source>
        <dbReference type="EMBL" id="KAG0571529.1"/>
    </source>
</evidence>
<sequence>MFNWRKRRLFVLACSISRLPGTELSAQYVAMNTRHSLFDSVCHENDEMRILRKVLDM</sequence>
<gene>
    <name evidence="2" type="ORF">KC19_VG019200</name>
</gene>
<evidence type="ECO:0000256" key="1">
    <source>
        <dbReference type="SAM" id="SignalP"/>
    </source>
</evidence>
<reference evidence="2" key="1">
    <citation type="submission" date="2020-06" db="EMBL/GenBank/DDBJ databases">
        <title>WGS assembly of Ceratodon purpureus strain R40.</title>
        <authorList>
            <person name="Carey S.B."/>
            <person name="Jenkins J."/>
            <person name="Shu S."/>
            <person name="Lovell J.T."/>
            <person name="Sreedasyam A."/>
            <person name="Maumus F."/>
            <person name="Tiley G.P."/>
            <person name="Fernandez-Pozo N."/>
            <person name="Barry K."/>
            <person name="Chen C."/>
            <person name="Wang M."/>
            <person name="Lipzen A."/>
            <person name="Daum C."/>
            <person name="Saski C.A."/>
            <person name="Payton A.C."/>
            <person name="Mcbreen J.C."/>
            <person name="Conrad R.E."/>
            <person name="Kollar L.M."/>
            <person name="Olsson S."/>
            <person name="Huttunen S."/>
            <person name="Landis J.B."/>
            <person name="Wickett N.J."/>
            <person name="Johnson M.G."/>
            <person name="Rensing S.A."/>
            <person name="Grimwood J."/>
            <person name="Schmutz J."/>
            <person name="Mcdaniel S.F."/>
        </authorList>
    </citation>
    <scope>NUCLEOTIDE SEQUENCE</scope>
    <source>
        <strain evidence="2">R40</strain>
    </source>
</reference>
<organism evidence="2 3">
    <name type="scientific">Ceratodon purpureus</name>
    <name type="common">Fire moss</name>
    <name type="synonym">Dicranum purpureum</name>
    <dbReference type="NCBI Taxonomy" id="3225"/>
    <lineage>
        <taxon>Eukaryota</taxon>
        <taxon>Viridiplantae</taxon>
        <taxon>Streptophyta</taxon>
        <taxon>Embryophyta</taxon>
        <taxon>Bryophyta</taxon>
        <taxon>Bryophytina</taxon>
        <taxon>Bryopsida</taxon>
        <taxon>Dicranidae</taxon>
        <taxon>Pseudoditrichales</taxon>
        <taxon>Ditrichaceae</taxon>
        <taxon>Ceratodon</taxon>
    </lineage>
</organism>
<comment type="caution">
    <text evidence="2">The sequence shown here is derived from an EMBL/GenBank/DDBJ whole genome shotgun (WGS) entry which is preliminary data.</text>
</comment>
<protein>
    <submittedName>
        <fullName evidence="2">Uncharacterized protein</fullName>
    </submittedName>
</protein>
<evidence type="ECO:0000313" key="3">
    <source>
        <dbReference type="Proteomes" id="UP000822688"/>
    </source>
</evidence>
<feature type="chain" id="PRO_5035720576" evidence="1">
    <location>
        <begin position="22"/>
        <end position="57"/>
    </location>
</feature>
<keyword evidence="1" id="KW-0732">Signal</keyword>
<accession>A0A8T0HL50</accession>